<organism evidence="2 3">
    <name type="scientific">Brevibacillus fulvus</name>
    <dbReference type="NCBI Taxonomy" id="1125967"/>
    <lineage>
        <taxon>Bacteria</taxon>
        <taxon>Bacillati</taxon>
        <taxon>Bacillota</taxon>
        <taxon>Bacilli</taxon>
        <taxon>Bacillales</taxon>
        <taxon>Paenibacillaceae</taxon>
        <taxon>Brevibacillus</taxon>
    </lineage>
</organism>
<name>A0A938XX62_9BACL</name>
<dbReference type="EMBL" id="JAFBEB010000002">
    <property type="protein sequence ID" value="MBM7589288.1"/>
    <property type="molecule type" value="Genomic_DNA"/>
</dbReference>
<keyword evidence="1" id="KW-0472">Membrane</keyword>
<keyword evidence="1" id="KW-1133">Transmembrane helix</keyword>
<sequence length="59" mass="6234">MRKGVVPIVLGTAVTAAGLSLLKMNHQRTAADNPYAWGVAGFGLAHIVLGTIDAVRDRY</sequence>
<feature type="transmembrane region" description="Helical" evidence="1">
    <location>
        <begin position="35"/>
        <end position="55"/>
    </location>
</feature>
<evidence type="ECO:0000313" key="2">
    <source>
        <dbReference type="EMBL" id="MBM7589288.1"/>
    </source>
</evidence>
<dbReference type="Proteomes" id="UP000717624">
    <property type="component" value="Unassembled WGS sequence"/>
</dbReference>
<proteinExistence type="predicted"/>
<accession>A0A938XX62</accession>
<dbReference type="AlphaFoldDB" id="A0A938XX62"/>
<keyword evidence="1" id="KW-0812">Transmembrane</keyword>
<dbReference type="RefSeq" id="WP_204517017.1">
    <property type="nucleotide sequence ID" value="NZ_BAABIN010000015.1"/>
</dbReference>
<evidence type="ECO:0000256" key="1">
    <source>
        <dbReference type="SAM" id="Phobius"/>
    </source>
</evidence>
<protein>
    <submittedName>
        <fullName evidence="2">Xanthine/uracil permease</fullName>
    </submittedName>
</protein>
<evidence type="ECO:0000313" key="3">
    <source>
        <dbReference type="Proteomes" id="UP000717624"/>
    </source>
</evidence>
<reference evidence="2" key="1">
    <citation type="submission" date="2021-01" db="EMBL/GenBank/DDBJ databases">
        <title>Genomic Encyclopedia of Type Strains, Phase IV (KMG-IV): sequencing the most valuable type-strain genomes for metagenomic binning, comparative biology and taxonomic classification.</title>
        <authorList>
            <person name="Goeker M."/>
        </authorList>
    </citation>
    <scope>NUCLEOTIDE SEQUENCE</scope>
    <source>
        <strain evidence="2">DSM 25523</strain>
    </source>
</reference>
<gene>
    <name evidence="2" type="ORF">JOD01_000886</name>
</gene>
<keyword evidence="3" id="KW-1185">Reference proteome</keyword>
<comment type="caution">
    <text evidence="2">The sequence shown here is derived from an EMBL/GenBank/DDBJ whole genome shotgun (WGS) entry which is preliminary data.</text>
</comment>